<name>A0A813F931_POLGL</name>
<dbReference type="InterPro" id="IPR003029">
    <property type="entry name" value="S1_domain"/>
</dbReference>
<dbReference type="SMART" id="SM00316">
    <property type="entry name" value="S1"/>
    <property type="match status" value="1"/>
</dbReference>
<dbReference type="SUPFAM" id="SSF50249">
    <property type="entry name" value="Nucleic acid-binding proteins"/>
    <property type="match status" value="1"/>
</dbReference>
<proteinExistence type="predicted"/>
<dbReference type="Proteomes" id="UP000654075">
    <property type="component" value="Unassembled WGS sequence"/>
</dbReference>
<dbReference type="PROSITE" id="PS50126">
    <property type="entry name" value="S1"/>
    <property type="match status" value="1"/>
</dbReference>
<dbReference type="Gene3D" id="2.40.50.140">
    <property type="entry name" value="Nucleic acid-binding proteins"/>
    <property type="match status" value="1"/>
</dbReference>
<gene>
    <name evidence="2" type="ORF">PGLA1383_LOCUS27131</name>
    <name evidence="3" type="ORF">PGLA2088_LOCUS20676</name>
</gene>
<dbReference type="EMBL" id="CAJNNW010025666">
    <property type="protein sequence ID" value="CAE8678191.1"/>
    <property type="molecule type" value="Genomic_DNA"/>
</dbReference>
<evidence type="ECO:0000313" key="4">
    <source>
        <dbReference type="Proteomes" id="UP000654075"/>
    </source>
</evidence>
<dbReference type="EMBL" id="CAJNNV010024276">
    <property type="protein sequence ID" value="CAE8609304.1"/>
    <property type="molecule type" value="Genomic_DNA"/>
</dbReference>
<keyword evidence="4" id="KW-1185">Reference proteome</keyword>
<sequence>MARRNNGSNSMWERKWWSVEETRDPTTLPVWQRDYRFGFQVLKRSMVENRKLGKKVFWDVRVLESHESGCDIEMLNSGLMGFIPRGEEGLGEERMAVGEIYKVECVACPQARVNKESKSSPWPNEPRKFKAKPIFSHYMWLEQQRSIEKAKELKAGDIISGVIYKKCPKGLIVTLEGEHKPKGMLAMMDVSRKMTPHAYAAKMFPPGTRISCYVVHSDVKNGRITLSTKEFEDDAHVGWMLSFPERCFKNADQAVEKYNEKRSAYIQWLQR</sequence>
<dbReference type="AlphaFoldDB" id="A0A813F931"/>
<accession>A0A813F931</accession>
<feature type="domain" description="S1 motif" evidence="1">
    <location>
        <begin position="156"/>
        <end position="229"/>
    </location>
</feature>
<protein>
    <recommendedName>
        <fullName evidence="1">S1 motif domain-containing protein</fullName>
    </recommendedName>
</protein>
<reference evidence="2" key="1">
    <citation type="submission" date="2021-02" db="EMBL/GenBank/DDBJ databases">
        <authorList>
            <person name="Dougan E. K."/>
            <person name="Rhodes N."/>
            <person name="Thang M."/>
            <person name="Chan C."/>
        </authorList>
    </citation>
    <scope>NUCLEOTIDE SEQUENCE</scope>
</reference>
<organism evidence="2 4">
    <name type="scientific">Polarella glacialis</name>
    <name type="common">Dinoflagellate</name>
    <dbReference type="NCBI Taxonomy" id="89957"/>
    <lineage>
        <taxon>Eukaryota</taxon>
        <taxon>Sar</taxon>
        <taxon>Alveolata</taxon>
        <taxon>Dinophyceae</taxon>
        <taxon>Suessiales</taxon>
        <taxon>Suessiaceae</taxon>
        <taxon>Polarella</taxon>
    </lineage>
</organism>
<dbReference type="InterPro" id="IPR012340">
    <property type="entry name" value="NA-bd_OB-fold"/>
</dbReference>
<dbReference type="OrthoDB" id="409456at2759"/>
<dbReference type="Proteomes" id="UP000626109">
    <property type="component" value="Unassembled WGS sequence"/>
</dbReference>
<comment type="caution">
    <text evidence="2">The sequence shown here is derived from an EMBL/GenBank/DDBJ whole genome shotgun (WGS) entry which is preliminary data.</text>
</comment>
<evidence type="ECO:0000313" key="2">
    <source>
        <dbReference type="EMBL" id="CAE8609304.1"/>
    </source>
</evidence>
<evidence type="ECO:0000259" key="1">
    <source>
        <dbReference type="PROSITE" id="PS50126"/>
    </source>
</evidence>
<dbReference type="GO" id="GO:0003676">
    <property type="term" value="F:nucleic acid binding"/>
    <property type="evidence" value="ECO:0007669"/>
    <property type="project" value="InterPro"/>
</dbReference>
<evidence type="ECO:0000313" key="3">
    <source>
        <dbReference type="EMBL" id="CAE8678191.1"/>
    </source>
</evidence>